<accession>A0ABR3Q5T2</accession>
<keyword evidence="2" id="KW-0812">Transmembrane</keyword>
<feature type="region of interest" description="Disordered" evidence="1">
    <location>
        <begin position="180"/>
        <end position="223"/>
    </location>
</feature>
<keyword evidence="4" id="KW-1185">Reference proteome</keyword>
<feature type="compositionally biased region" description="Low complexity" evidence="1">
    <location>
        <begin position="205"/>
        <end position="219"/>
    </location>
</feature>
<evidence type="ECO:0008006" key="5">
    <source>
        <dbReference type="Google" id="ProtNLM"/>
    </source>
</evidence>
<keyword evidence="2" id="KW-1133">Transmembrane helix</keyword>
<feature type="compositionally biased region" description="Basic residues" evidence="1">
    <location>
        <begin position="362"/>
        <end position="375"/>
    </location>
</feature>
<feature type="transmembrane region" description="Helical" evidence="2">
    <location>
        <begin position="41"/>
        <end position="59"/>
    </location>
</feature>
<reference evidence="3 4" key="1">
    <citation type="submission" date="2023-08" db="EMBL/GenBank/DDBJ databases">
        <title>Annotated Genome Sequence of Vanrija albida AlHP1.</title>
        <authorList>
            <person name="Herzog R."/>
        </authorList>
    </citation>
    <scope>NUCLEOTIDE SEQUENCE [LARGE SCALE GENOMIC DNA]</scope>
    <source>
        <strain evidence="3 4">AlHP1</strain>
    </source>
</reference>
<keyword evidence="2" id="KW-0472">Membrane</keyword>
<feature type="compositionally biased region" description="Basic and acidic residues" evidence="1">
    <location>
        <begin position="182"/>
        <end position="204"/>
    </location>
</feature>
<feature type="compositionally biased region" description="Low complexity" evidence="1">
    <location>
        <begin position="330"/>
        <end position="361"/>
    </location>
</feature>
<evidence type="ECO:0000256" key="1">
    <source>
        <dbReference type="SAM" id="MobiDB-lite"/>
    </source>
</evidence>
<name>A0ABR3Q5T2_9TREE</name>
<evidence type="ECO:0000313" key="4">
    <source>
        <dbReference type="Proteomes" id="UP001565368"/>
    </source>
</evidence>
<dbReference type="EMBL" id="JBBXJM010000003">
    <property type="protein sequence ID" value="KAL1410074.1"/>
    <property type="molecule type" value="Genomic_DNA"/>
</dbReference>
<gene>
    <name evidence="3" type="ORF">Q8F55_004077</name>
</gene>
<dbReference type="GeneID" id="95985120"/>
<evidence type="ECO:0000256" key="2">
    <source>
        <dbReference type="SAM" id="Phobius"/>
    </source>
</evidence>
<dbReference type="RefSeq" id="XP_069210018.1">
    <property type="nucleotide sequence ID" value="XM_069352600.1"/>
</dbReference>
<evidence type="ECO:0000313" key="3">
    <source>
        <dbReference type="EMBL" id="KAL1410074.1"/>
    </source>
</evidence>
<sequence length="382" mass="40412">MSSPKPLGERIAVGILATLALVMGVVSCGLAASRARTARALGTNVALALASLGGLWIPLAGLRALTAPRRLVARAAVPSAALYAAFLFAFSVAAHYAGRRHFLSGCSAHRHDCESLYDIGSIWVVPAALLVLMCHALFAAYLSLCRRGQIRARAVQHVRRVGPEAAGDQLAAARAALGMTKTPEEAVRETADTGYADRKERDETASLPSYASPSRPPAYARHDDAEKGYGASKLSLGAGGRLSSEYDVKPSLEHDAKPSLEHDAKPSLEHLSVYGGVVDDGGVVGEAEDGWEGVDDSDDRSLYHDAKSSAHGSEYHDALGPDEDAPPLPRLSLKRLSNLSKRSAGSRHSASAKSTKSAKSALARRSKRRSARPRPRQSGVPF</sequence>
<dbReference type="PROSITE" id="PS51257">
    <property type="entry name" value="PROKAR_LIPOPROTEIN"/>
    <property type="match status" value="1"/>
</dbReference>
<feature type="compositionally biased region" description="Basic and acidic residues" evidence="1">
    <location>
        <begin position="299"/>
        <end position="319"/>
    </location>
</feature>
<proteinExistence type="predicted"/>
<feature type="transmembrane region" description="Helical" evidence="2">
    <location>
        <begin position="71"/>
        <end position="94"/>
    </location>
</feature>
<dbReference type="Proteomes" id="UP001565368">
    <property type="component" value="Unassembled WGS sequence"/>
</dbReference>
<feature type="compositionally biased region" description="Acidic residues" evidence="1">
    <location>
        <begin position="286"/>
        <end position="298"/>
    </location>
</feature>
<feature type="region of interest" description="Disordered" evidence="1">
    <location>
        <begin position="284"/>
        <end position="382"/>
    </location>
</feature>
<protein>
    <recommendedName>
        <fullName evidence="5">MARVEL domain-containing protein</fullName>
    </recommendedName>
</protein>
<feature type="transmembrane region" description="Helical" evidence="2">
    <location>
        <begin position="122"/>
        <end position="144"/>
    </location>
</feature>
<organism evidence="3 4">
    <name type="scientific">Vanrija albida</name>
    <dbReference type="NCBI Taxonomy" id="181172"/>
    <lineage>
        <taxon>Eukaryota</taxon>
        <taxon>Fungi</taxon>
        <taxon>Dikarya</taxon>
        <taxon>Basidiomycota</taxon>
        <taxon>Agaricomycotina</taxon>
        <taxon>Tremellomycetes</taxon>
        <taxon>Trichosporonales</taxon>
        <taxon>Trichosporonaceae</taxon>
        <taxon>Vanrija</taxon>
    </lineage>
</organism>
<comment type="caution">
    <text evidence="3">The sequence shown here is derived from an EMBL/GenBank/DDBJ whole genome shotgun (WGS) entry which is preliminary data.</text>
</comment>